<dbReference type="Proteomes" id="UP000214646">
    <property type="component" value="Unassembled WGS sequence"/>
</dbReference>
<comment type="caution">
    <text evidence="2">The sequence shown here is derived from an EMBL/GenBank/DDBJ whole genome shotgun (WGS) entry which is preliminary data.</text>
</comment>
<evidence type="ECO:0000259" key="1">
    <source>
        <dbReference type="Pfam" id="PF07638"/>
    </source>
</evidence>
<gene>
    <name evidence="2" type="ORF">FRUB_06727</name>
</gene>
<dbReference type="InterPro" id="IPR053812">
    <property type="entry name" value="HTH_Sigma70_ECF-like"/>
</dbReference>
<dbReference type="EMBL" id="NIDE01000014">
    <property type="protein sequence ID" value="OWK37607.1"/>
    <property type="molecule type" value="Genomic_DNA"/>
</dbReference>
<dbReference type="OrthoDB" id="278371at2"/>
<dbReference type="Gene3D" id="1.10.10.10">
    <property type="entry name" value="Winged helix-like DNA-binding domain superfamily/Winged helix DNA-binding domain"/>
    <property type="match status" value="1"/>
</dbReference>
<evidence type="ECO:0000313" key="3">
    <source>
        <dbReference type="Proteomes" id="UP000214646"/>
    </source>
</evidence>
<feature type="domain" description="RNA polymerase sigma-70 ECF-like HTH" evidence="1">
    <location>
        <begin position="1"/>
        <end position="183"/>
    </location>
</feature>
<protein>
    <submittedName>
        <fullName evidence="2">RNA polymerase sigma-70 ECF-like protein</fullName>
    </submittedName>
</protein>
<dbReference type="InterPro" id="IPR011517">
    <property type="entry name" value="RNA_pol_sigma70_ECF-like"/>
</dbReference>
<dbReference type="NCBIfam" id="TIGR02999">
    <property type="entry name" value="Sig-70_X6"/>
    <property type="match status" value="1"/>
</dbReference>
<dbReference type="RefSeq" id="WP_088257486.1">
    <property type="nucleotide sequence ID" value="NZ_NIDE01000014.1"/>
</dbReference>
<name>A0A225DN53_9BACT</name>
<sequence>MTNVTALLSAASAGDPKAAADLLPLVYDELRKLAAARMAAESPDHTLQPTALVHEAYVRLVGASAPATWNGRSHFFAAAAEAMRRVLIEAARRKSTRKRGERPLRTALDPEELSSPAADADQWLDLNDALTRFEAVDAAAAGLAKLRLFGGLSVEEAGEALGLSRASAFRLWTYARAWLSADLAEAPKDS</sequence>
<dbReference type="InterPro" id="IPR036388">
    <property type="entry name" value="WH-like_DNA-bd_sf"/>
</dbReference>
<accession>A0A225DN53</accession>
<proteinExistence type="predicted"/>
<dbReference type="Pfam" id="PF07638">
    <property type="entry name" value="Sigma70_ECF"/>
    <property type="match status" value="1"/>
</dbReference>
<keyword evidence="3" id="KW-1185">Reference proteome</keyword>
<evidence type="ECO:0000313" key="2">
    <source>
        <dbReference type="EMBL" id="OWK37607.1"/>
    </source>
</evidence>
<organism evidence="2 3">
    <name type="scientific">Fimbriiglobus ruber</name>
    <dbReference type="NCBI Taxonomy" id="1908690"/>
    <lineage>
        <taxon>Bacteria</taxon>
        <taxon>Pseudomonadati</taxon>
        <taxon>Planctomycetota</taxon>
        <taxon>Planctomycetia</taxon>
        <taxon>Gemmatales</taxon>
        <taxon>Gemmataceae</taxon>
        <taxon>Fimbriiglobus</taxon>
    </lineage>
</organism>
<reference evidence="3" key="1">
    <citation type="submission" date="2017-06" db="EMBL/GenBank/DDBJ databases">
        <title>Genome analysis of Fimbriiglobus ruber SP5, the first member of the order Planctomycetales with confirmed chitinolytic capability.</title>
        <authorList>
            <person name="Ravin N.V."/>
            <person name="Rakitin A.L."/>
            <person name="Ivanova A.A."/>
            <person name="Beletsky A.V."/>
            <person name="Kulichevskaya I.S."/>
            <person name="Mardanov A.V."/>
            <person name="Dedysh S.N."/>
        </authorList>
    </citation>
    <scope>NUCLEOTIDE SEQUENCE [LARGE SCALE GENOMIC DNA]</scope>
    <source>
        <strain evidence="3">SP5</strain>
    </source>
</reference>
<dbReference type="AlphaFoldDB" id="A0A225DN53"/>